<proteinExistence type="predicted"/>
<accession>A0ABS8P3R8</accession>
<sequence>MTAASVRAQWVGSEPARVTAPGAGSASVPTAASSAAEDAAGPARPDPLAALSLVLDRELAEVRRHRLDVAGRVPASVAPYVDPSQGMLELTFDGAAGPVVLAIAPGARGDTIVPVLPAPAPEQGDGEDVAGCTPFDEVVGDALEDVDRVVGHMERPDEMRGLVLHLGGRMLMIYADLWELRVTLLP</sequence>
<feature type="compositionally biased region" description="Low complexity" evidence="1">
    <location>
        <begin position="20"/>
        <end position="43"/>
    </location>
</feature>
<dbReference type="RefSeq" id="WP_230730558.1">
    <property type="nucleotide sequence ID" value="NZ_JAJNDB010000001.1"/>
</dbReference>
<evidence type="ECO:0008006" key="4">
    <source>
        <dbReference type="Google" id="ProtNLM"/>
    </source>
</evidence>
<dbReference type="EMBL" id="JAJNDB010000001">
    <property type="protein sequence ID" value="MCD2192895.1"/>
    <property type="molecule type" value="Genomic_DNA"/>
</dbReference>
<evidence type="ECO:0000256" key="1">
    <source>
        <dbReference type="SAM" id="MobiDB-lite"/>
    </source>
</evidence>
<evidence type="ECO:0000313" key="3">
    <source>
        <dbReference type="Proteomes" id="UP001199469"/>
    </source>
</evidence>
<dbReference type="Proteomes" id="UP001199469">
    <property type="component" value="Unassembled WGS sequence"/>
</dbReference>
<gene>
    <name evidence="2" type="ORF">LQ327_05770</name>
</gene>
<keyword evidence="3" id="KW-1185">Reference proteome</keyword>
<reference evidence="2 3" key="1">
    <citation type="submission" date="2021-11" db="EMBL/GenBank/DDBJ databases">
        <title>Draft genome sequence of Actinomycetospora sp. SF1 isolated from the rhizosphere soil.</title>
        <authorList>
            <person name="Duangmal K."/>
            <person name="Chantavorakit T."/>
        </authorList>
    </citation>
    <scope>NUCLEOTIDE SEQUENCE [LARGE SCALE GENOMIC DNA]</scope>
    <source>
        <strain evidence="2 3">TBRC 5722</strain>
    </source>
</reference>
<evidence type="ECO:0000313" key="2">
    <source>
        <dbReference type="EMBL" id="MCD2192895.1"/>
    </source>
</evidence>
<organism evidence="2 3">
    <name type="scientific">Actinomycetospora endophytica</name>
    <dbReference type="NCBI Taxonomy" id="2291215"/>
    <lineage>
        <taxon>Bacteria</taxon>
        <taxon>Bacillati</taxon>
        <taxon>Actinomycetota</taxon>
        <taxon>Actinomycetes</taxon>
        <taxon>Pseudonocardiales</taxon>
        <taxon>Pseudonocardiaceae</taxon>
        <taxon>Actinomycetospora</taxon>
    </lineage>
</organism>
<feature type="region of interest" description="Disordered" evidence="1">
    <location>
        <begin position="1"/>
        <end position="43"/>
    </location>
</feature>
<protein>
    <recommendedName>
        <fullName evidence="4">SCP2 domain-containing protein</fullName>
    </recommendedName>
</protein>
<comment type="caution">
    <text evidence="2">The sequence shown here is derived from an EMBL/GenBank/DDBJ whole genome shotgun (WGS) entry which is preliminary data.</text>
</comment>
<name>A0ABS8P3R8_9PSEU</name>